<comment type="caution">
    <text evidence="7">The sequence shown here is derived from an EMBL/GenBank/DDBJ whole genome shotgun (WGS) entry which is preliminary data.</text>
</comment>
<sequence>MAMSTLRAALGAARAQAESVSLLGLMSRGMASAAQPAVDHAHHEKAKSALSHAQRLPNQLFIDGKWVDAVSRKTMPVVDPRTEEVVVEVAEGDAADVDRAVEAARRAFDSGPWPRMTAKERGRLLYRLADAMEAHVDELAQLETLDNGKPFFYSRHVDVPFAVDHLRYYAGWADKIHGKTIPVDGPYMAYTFHEPLGVVGQIIPWNFPILMAAWKLGPALAAGNTVVLKPAEQTPMTALKVAQLAKEVGIPDGVLNVVTGYGPTAGNRVATHPGIDKTAFTGSTEVGRLVAKAAAEQLKPCTLELGGKSPIIVCPDVDIDKAVADAHMALFFNHGQCCAAGSRVYVHEAVYDEFVRKSTEAAATRKVGDPFSAVEQGPQVDDDQFKKILSYIDSGKRQGARLMTGGGRKGERGYYVEPTVFADVKDDMKIAREEIFGPVQSIMKWKSLDDVIARANNSNYGLAAGVFSTNVNTINTLTRALKSGTVWVNCYNLYDNAVPFGGYKESGIGREKGEYALSNYTQVKAIYQPIANPAWR</sequence>
<evidence type="ECO:0000259" key="6">
    <source>
        <dbReference type="Pfam" id="PF00171"/>
    </source>
</evidence>
<dbReference type="GO" id="GO:0005739">
    <property type="term" value="C:mitochondrion"/>
    <property type="evidence" value="ECO:0007669"/>
    <property type="project" value="UniProtKB-ARBA"/>
</dbReference>
<dbReference type="FunFam" id="3.40.605.10:FF:000026">
    <property type="entry name" value="Aldehyde dehydrogenase, putative"/>
    <property type="match status" value="1"/>
</dbReference>
<dbReference type="GO" id="GO:0004029">
    <property type="term" value="F:aldehyde dehydrogenase (NAD+) activity"/>
    <property type="evidence" value="ECO:0007669"/>
    <property type="project" value="UniProtKB-ARBA"/>
</dbReference>
<feature type="domain" description="Aldehyde dehydrogenase" evidence="6">
    <location>
        <begin position="66"/>
        <end position="526"/>
    </location>
</feature>
<keyword evidence="3" id="KW-0520">NAD</keyword>
<dbReference type="Gene3D" id="3.40.605.10">
    <property type="entry name" value="Aldehyde Dehydrogenase, Chain A, domain 1"/>
    <property type="match status" value="1"/>
</dbReference>
<dbReference type="FunFam" id="3.40.605.10:FF:000011">
    <property type="entry name" value="ALD5p Mitochondrial aldehyde dehydrogenase"/>
    <property type="match status" value="1"/>
</dbReference>
<dbReference type="InterPro" id="IPR016160">
    <property type="entry name" value="Ald_DH_CS_CYS"/>
</dbReference>
<evidence type="ECO:0000256" key="2">
    <source>
        <dbReference type="ARBA" id="ARBA00023002"/>
    </source>
</evidence>
<dbReference type="SUPFAM" id="SSF53720">
    <property type="entry name" value="ALDH-like"/>
    <property type="match status" value="1"/>
</dbReference>
<protein>
    <recommendedName>
        <fullName evidence="6">Aldehyde dehydrogenase domain-containing protein</fullName>
    </recommendedName>
</protein>
<accession>A0A835WPQ6</accession>
<dbReference type="GO" id="GO:0019752">
    <property type="term" value="P:carboxylic acid metabolic process"/>
    <property type="evidence" value="ECO:0007669"/>
    <property type="project" value="UniProtKB-ARBA"/>
</dbReference>
<evidence type="ECO:0000256" key="4">
    <source>
        <dbReference type="PROSITE-ProRule" id="PRU10007"/>
    </source>
</evidence>
<reference evidence="7" key="1">
    <citation type="journal article" date="2020" name="bioRxiv">
        <title>Comparative genomics of Chlamydomonas.</title>
        <authorList>
            <person name="Craig R.J."/>
            <person name="Hasan A.R."/>
            <person name="Ness R.W."/>
            <person name="Keightley P.D."/>
        </authorList>
    </citation>
    <scope>NUCLEOTIDE SEQUENCE</scope>
    <source>
        <strain evidence="7">CCAP 11/173</strain>
    </source>
</reference>
<feature type="active site" evidence="4">
    <location>
        <position position="304"/>
    </location>
</feature>
<evidence type="ECO:0000313" key="8">
    <source>
        <dbReference type="Proteomes" id="UP000613740"/>
    </source>
</evidence>
<dbReference type="PANTHER" id="PTHR11699">
    <property type="entry name" value="ALDEHYDE DEHYDROGENASE-RELATED"/>
    <property type="match status" value="1"/>
</dbReference>
<dbReference type="InterPro" id="IPR016161">
    <property type="entry name" value="Ald_DH/histidinol_DH"/>
</dbReference>
<dbReference type="AlphaFoldDB" id="A0A835WPQ6"/>
<evidence type="ECO:0000256" key="3">
    <source>
        <dbReference type="ARBA" id="ARBA00023027"/>
    </source>
</evidence>
<dbReference type="PROSITE" id="PS00070">
    <property type="entry name" value="ALDEHYDE_DEHYDR_CYS"/>
    <property type="match status" value="1"/>
</dbReference>
<evidence type="ECO:0000256" key="1">
    <source>
        <dbReference type="ARBA" id="ARBA00009986"/>
    </source>
</evidence>
<dbReference type="EMBL" id="JAEHOD010000008">
    <property type="protein sequence ID" value="KAG2451405.1"/>
    <property type="molecule type" value="Genomic_DNA"/>
</dbReference>
<dbReference type="Pfam" id="PF00171">
    <property type="entry name" value="Aldedh"/>
    <property type="match status" value="1"/>
</dbReference>
<dbReference type="Gene3D" id="3.40.309.10">
    <property type="entry name" value="Aldehyde Dehydrogenase, Chain A, domain 2"/>
    <property type="match status" value="1"/>
</dbReference>
<proteinExistence type="inferred from homology"/>
<name>A0A835WPQ6_9CHLO</name>
<dbReference type="InterPro" id="IPR029510">
    <property type="entry name" value="Ald_DH_CS_GLU"/>
</dbReference>
<evidence type="ECO:0000256" key="5">
    <source>
        <dbReference type="RuleBase" id="RU003345"/>
    </source>
</evidence>
<dbReference type="InterPro" id="IPR015590">
    <property type="entry name" value="Aldehyde_DH_dom"/>
</dbReference>
<dbReference type="OrthoDB" id="310895at2759"/>
<dbReference type="InterPro" id="IPR016163">
    <property type="entry name" value="Ald_DH_C"/>
</dbReference>
<gene>
    <name evidence="7" type="ORF">HYH02_004005</name>
</gene>
<keyword evidence="8" id="KW-1185">Reference proteome</keyword>
<dbReference type="InterPro" id="IPR016162">
    <property type="entry name" value="Ald_DH_N"/>
</dbReference>
<dbReference type="FunFam" id="3.40.309.10:FF:000001">
    <property type="entry name" value="Mitochondrial aldehyde dehydrogenase 2"/>
    <property type="match status" value="1"/>
</dbReference>
<evidence type="ECO:0000313" key="7">
    <source>
        <dbReference type="EMBL" id="KAG2451405.1"/>
    </source>
</evidence>
<keyword evidence="2 5" id="KW-0560">Oxidoreductase</keyword>
<dbReference type="PROSITE" id="PS00687">
    <property type="entry name" value="ALDEHYDE_DEHYDR_GLU"/>
    <property type="match status" value="1"/>
</dbReference>
<comment type="similarity">
    <text evidence="1 5">Belongs to the aldehyde dehydrogenase family.</text>
</comment>
<organism evidence="7 8">
    <name type="scientific">Chlamydomonas schloesseri</name>
    <dbReference type="NCBI Taxonomy" id="2026947"/>
    <lineage>
        <taxon>Eukaryota</taxon>
        <taxon>Viridiplantae</taxon>
        <taxon>Chlorophyta</taxon>
        <taxon>core chlorophytes</taxon>
        <taxon>Chlorophyceae</taxon>
        <taxon>CS clade</taxon>
        <taxon>Chlamydomonadales</taxon>
        <taxon>Chlamydomonadaceae</taxon>
        <taxon>Chlamydomonas</taxon>
    </lineage>
</organism>
<dbReference type="Proteomes" id="UP000613740">
    <property type="component" value="Unassembled WGS sequence"/>
</dbReference>